<gene>
    <name evidence="2" type="ORF">MSLAZ_1714</name>
</gene>
<protein>
    <recommendedName>
        <fullName evidence="4">Tubulin like</fullName>
    </recommendedName>
</protein>
<sequence length="1052" mass="120863">MKRVDDDSSQSFKYPPNLTIVGVGGCGKKLAREICDNDWLLHYYSNDVNRLKIYTMDTDANESAEDQRWETKIMEKVDNLEGAGNIEFKSYYLPNLANITHVSDLTSAEVSASIKRSRSIKTWWLNDTENDGVTFQDLKRLDHFIMDDFGGGVHRRRAVSKAILYKVLSEGQANGFPTFSNPGVTAIIVGIGGGTGSGMFIDLARYIKEKRDDAIYLFAVLPTTKEGEKEQLNAAISLTELEYLNVSHDERLFDHVIFTSLGPTEYTNGQYELEEVDEFDSVFPQILTNFFHIERSDLNLSDARKSYSSFIFADSHVIEYPVEELRELKEQYSQIIHELGEIDAVRKNVNEIIEGLLIKFNISGEATPTMEVFEFIKTEYRNIEKVWTNNIAKLLNYHSVEQIEEFIKYNISEIQFEKIGTYNDLTSYISRVNNFAQGVAQEKLKDEIDKKLFHLIPEALETLVKNASLFRRVAAVENEDCRSVMINILKGKKDIPPLLGAMNARSQEIQILNTKLKSTEPKMAELNSLPIEVDKKIKDKLNDIDLDLESYAKLNRNIKYLPDNEQKLKETLDRYIDQLSTGKVRGNDKNSWFLSAGTKDIRMEIEAISKENECDLESLSRFIDSVTNYYFYKYKMKEVERGGLRAIILGKKKQLIKKYKEHAGKEEDYIKSNMKYWAIHIDTPFDIIIPDNFLTIDLIKKVEVLRERICNSIFADLNTNNIDSEKLDEIFASDDRVKIRQFLRENLTELHLEAANYFTSMDELNKYIKDINKEIEEKQLQYDMLDKVDATNTETFSSRKNFNLHYEYFHEHFELINKKIEAGKRTKKGIYKTKFGSVNPQILSLVEGKSDTNAIPDMGNLDMDKNGKLELDKLINLAKSTYQDLFESRKLGVNSLKISIGETERWTFGKAALVVSSTSGYVRSELMKSMISKDINQSLSLKKPNDSLLTPHGHTKPWEIALTFFAASSFLDNIYPLVAGGGYWEIYARNKENILHHVLKLQDGEYITRDVLLSSEAAGKIANNERIEEIPQEIKSLYKTKSLKEALKLENK</sequence>
<reference evidence="2 3" key="1">
    <citation type="submission" date="2014-07" db="EMBL/GenBank/DDBJ databases">
        <title>Methanogenic archaea and the global carbon cycle.</title>
        <authorList>
            <person name="Henriksen J.R."/>
            <person name="Luke J."/>
            <person name="Reinhart S."/>
            <person name="Benedict M.N."/>
            <person name="Youngblut N.D."/>
            <person name="Metcalf M.E."/>
            <person name="Whitaker R.J."/>
            <person name="Metcalf W.W."/>
        </authorList>
    </citation>
    <scope>NUCLEOTIDE SEQUENCE [LARGE SCALE GENOMIC DNA]</scope>
    <source>
        <strain evidence="2 3">Z-7289</strain>
    </source>
</reference>
<dbReference type="PATRIC" id="fig|1434111.4.peg.2244"/>
<evidence type="ECO:0008006" key="4">
    <source>
        <dbReference type="Google" id="ProtNLM"/>
    </source>
</evidence>
<dbReference type="GeneID" id="24806483"/>
<dbReference type="SUPFAM" id="SSF52490">
    <property type="entry name" value="Tubulin nucleotide-binding domain-like"/>
    <property type="match status" value="1"/>
</dbReference>
<accession>A0A0E3WTN5</accession>
<dbReference type="STRING" id="1434111.MSLAZ_1714"/>
<name>A0A0E3WTN5_9EURY</name>
<keyword evidence="3" id="KW-1185">Reference proteome</keyword>
<dbReference type="OrthoDB" id="134470at2157"/>
<dbReference type="KEGG" id="mls:MSLAZ_1714"/>
<evidence type="ECO:0000313" key="2">
    <source>
        <dbReference type="EMBL" id="AKB74975.1"/>
    </source>
</evidence>
<dbReference type="EMBL" id="CP009515">
    <property type="protein sequence ID" value="AKB74975.1"/>
    <property type="molecule type" value="Genomic_DNA"/>
</dbReference>
<organism evidence="2 3">
    <name type="scientific">Methanosarcina lacustris Z-7289</name>
    <dbReference type="NCBI Taxonomy" id="1434111"/>
    <lineage>
        <taxon>Archaea</taxon>
        <taxon>Methanobacteriati</taxon>
        <taxon>Methanobacteriota</taxon>
        <taxon>Stenosarchaea group</taxon>
        <taxon>Methanomicrobia</taxon>
        <taxon>Methanosarcinales</taxon>
        <taxon>Methanosarcinaceae</taxon>
        <taxon>Methanosarcina</taxon>
    </lineage>
</organism>
<dbReference type="Proteomes" id="UP000033072">
    <property type="component" value="Chromosome"/>
</dbReference>
<dbReference type="RefSeq" id="WP_048126215.1">
    <property type="nucleotide sequence ID" value="NZ_CP009515.1"/>
</dbReference>
<evidence type="ECO:0000256" key="1">
    <source>
        <dbReference type="SAM" id="Coils"/>
    </source>
</evidence>
<dbReference type="AlphaFoldDB" id="A0A0E3WTN5"/>
<dbReference type="InterPro" id="IPR036525">
    <property type="entry name" value="Tubulin/FtsZ_GTPase_sf"/>
</dbReference>
<keyword evidence="1" id="KW-0175">Coiled coil</keyword>
<evidence type="ECO:0000313" key="3">
    <source>
        <dbReference type="Proteomes" id="UP000033072"/>
    </source>
</evidence>
<dbReference type="Pfam" id="PF13809">
    <property type="entry name" value="Tubulin_2"/>
    <property type="match status" value="1"/>
</dbReference>
<dbReference type="PROSITE" id="PS51257">
    <property type="entry name" value="PROKAR_LIPOPROTEIN"/>
    <property type="match status" value="1"/>
</dbReference>
<dbReference type="InterPro" id="IPR025904">
    <property type="entry name" value="Tubulin-like"/>
</dbReference>
<feature type="coiled-coil region" evidence="1">
    <location>
        <begin position="761"/>
        <end position="788"/>
    </location>
</feature>
<proteinExistence type="predicted"/>
<dbReference type="HOGENOM" id="CLU_290644_0_0_2"/>
<dbReference type="Gene3D" id="3.40.50.1440">
    <property type="entry name" value="Tubulin/FtsZ, GTPase domain"/>
    <property type="match status" value="1"/>
</dbReference>